<comment type="similarity">
    <text evidence="3 13">Belongs to the cytochrome P450 family.</text>
</comment>
<comment type="subcellular location">
    <subcellularLocation>
        <location evidence="2">Membrane</location>
        <topology evidence="2">Single-pass membrane protein</topology>
    </subcellularLocation>
</comment>
<keyword evidence="4 12" id="KW-0349">Heme</keyword>
<dbReference type="PRINTS" id="PR00463">
    <property type="entry name" value="EP450I"/>
</dbReference>
<evidence type="ECO:0000256" key="10">
    <source>
        <dbReference type="ARBA" id="ARBA00023033"/>
    </source>
</evidence>
<evidence type="ECO:0000256" key="12">
    <source>
        <dbReference type="PIRSR" id="PIRSR602401-1"/>
    </source>
</evidence>
<protein>
    <submittedName>
        <fullName evidence="16">Cytochrome P450 83B1</fullName>
    </submittedName>
</protein>
<reference evidence="15" key="1">
    <citation type="journal article" date="2021" name="Nat. Commun.">
        <title>Genomic analyses provide insights into spinach domestication and the genetic basis of agronomic traits.</title>
        <authorList>
            <person name="Cai X."/>
            <person name="Sun X."/>
            <person name="Xu C."/>
            <person name="Sun H."/>
            <person name="Wang X."/>
            <person name="Ge C."/>
            <person name="Zhang Z."/>
            <person name="Wang Q."/>
            <person name="Fei Z."/>
            <person name="Jiao C."/>
            <person name="Wang Q."/>
        </authorList>
    </citation>
    <scope>NUCLEOTIDE SEQUENCE [LARGE SCALE GENOMIC DNA]</scope>
    <source>
        <strain evidence="15">cv. Varoflay</strain>
    </source>
</reference>
<dbReference type="SUPFAM" id="SSF48264">
    <property type="entry name" value="Cytochrome P450"/>
    <property type="match status" value="1"/>
</dbReference>
<evidence type="ECO:0000256" key="6">
    <source>
        <dbReference type="ARBA" id="ARBA00022723"/>
    </source>
</evidence>
<dbReference type="GeneID" id="110780000"/>
<organism evidence="15 16">
    <name type="scientific">Spinacia oleracea</name>
    <name type="common">Spinach</name>
    <dbReference type="NCBI Taxonomy" id="3562"/>
    <lineage>
        <taxon>Eukaryota</taxon>
        <taxon>Viridiplantae</taxon>
        <taxon>Streptophyta</taxon>
        <taxon>Embryophyta</taxon>
        <taxon>Tracheophyta</taxon>
        <taxon>Spermatophyta</taxon>
        <taxon>Magnoliopsida</taxon>
        <taxon>eudicotyledons</taxon>
        <taxon>Gunneridae</taxon>
        <taxon>Pentapetalae</taxon>
        <taxon>Caryophyllales</taxon>
        <taxon>Chenopodiaceae</taxon>
        <taxon>Chenopodioideae</taxon>
        <taxon>Anserineae</taxon>
        <taxon>Spinacia</taxon>
    </lineage>
</organism>
<dbReference type="InterPro" id="IPR001128">
    <property type="entry name" value="Cyt_P450"/>
</dbReference>
<dbReference type="PANTHER" id="PTHR47955">
    <property type="entry name" value="CYTOCHROME P450 FAMILY 71 PROTEIN"/>
    <property type="match status" value="1"/>
</dbReference>
<dbReference type="Proteomes" id="UP000813463">
    <property type="component" value="Chromosome 5"/>
</dbReference>
<evidence type="ECO:0000256" key="7">
    <source>
        <dbReference type="ARBA" id="ARBA00022989"/>
    </source>
</evidence>
<evidence type="ECO:0000256" key="2">
    <source>
        <dbReference type="ARBA" id="ARBA00004167"/>
    </source>
</evidence>
<keyword evidence="9 12" id="KW-0408">Iron</keyword>
<dbReference type="KEGG" id="soe:110780000"/>
<dbReference type="GO" id="GO:0004497">
    <property type="term" value="F:monooxygenase activity"/>
    <property type="evidence" value="ECO:0007669"/>
    <property type="project" value="UniProtKB-KW"/>
</dbReference>
<keyword evidence="5" id="KW-0812">Transmembrane</keyword>
<keyword evidence="8 13" id="KW-0560">Oxidoreductase</keyword>
<keyword evidence="10 13" id="KW-0503">Monooxygenase</keyword>
<dbReference type="GO" id="GO:0020037">
    <property type="term" value="F:heme binding"/>
    <property type="evidence" value="ECO:0007669"/>
    <property type="project" value="InterPro"/>
</dbReference>
<dbReference type="InterPro" id="IPR036396">
    <property type="entry name" value="Cyt_P450_sf"/>
</dbReference>
<accession>A0A9R0JMH2</accession>
<dbReference type="GO" id="GO:0005506">
    <property type="term" value="F:iron ion binding"/>
    <property type="evidence" value="ECO:0007669"/>
    <property type="project" value="InterPro"/>
</dbReference>
<evidence type="ECO:0000256" key="11">
    <source>
        <dbReference type="ARBA" id="ARBA00023136"/>
    </source>
</evidence>
<dbReference type="GO" id="GO:0016705">
    <property type="term" value="F:oxidoreductase activity, acting on paired donors, with incorporation or reduction of molecular oxygen"/>
    <property type="evidence" value="ECO:0007669"/>
    <property type="project" value="InterPro"/>
</dbReference>
<name>A0A9R0JMH2_SPIOL</name>
<evidence type="ECO:0000256" key="1">
    <source>
        <dbReference type="ARBA" id="ARBA00001971"/>
    </source>
</evidence>
<dbReference type="CDD" id="cd11072">
    <property type="entry name" value="CYP71-like"/>
    <property type="match status" value="1"/>
</dbReference>
<dbReference type="AlphaFoldDB" id="A0A9R0JMH2"/>
<feature type="binding site" description="axial binding residue" evidence="12">
    <location>
        <position position="440"/>
    </location>
    <ligand>
        <name>heme</name>
        <dbReference type="ChEBI" id="CHEBI:30413"/>
    </ligand>
    <ligandPart>
        <name>Fe</name>
        <dbReference type="ChEBI" id="CHEBI:18248"/>
    </ligandPart>
</feature>
<evidence type="ECO:0000256" key="9">
    <source>
        <dbReference type="ARBA" id="ARBA00023004"/>
    </source>
</evidence>
<dbReference type="InterPro" id="IPR002401">
    <property type="entry name" value="Cyt_P450_E_grp-I"/>
</dbReference>
<keyword evidence="7" id="KW-1133">Transmembrane helix</keyword>
<dbReference type="Gene3D" id="1.10.630.10">
    <property type="entry name" value="Cytochrome P450"/>
    <property type="match status" value="1"/>
</dbReference>
<dbReference type="InterPro" id="IPR017972">
    <property type="entry name" value="Cyt_P450_CS"/>
</dbReference>
<evidence type="ECO:0000256" key="5">
    <source>
        <dbReference type="ARBA" id="ARBA00022692"/>
    </source>
</evidence>
<feature type="signal peptide" evidence="14">
    <location>
        <begin position="1"/>
        <end position="15"/>
    </location>
</feature>
<keyword evidence="14" id="KW-0732">Signal</keyword>
<evidence type="ECO:0000313" key="15">
    <source>
        <dbReference type="Proteomes" id="UP000813463"/>
    </source>
</evidence>
<evidence type="ECO:0000256" key="8">
    <source>
        <dbReference type="ARBA" id="ARBA00023002"/>
    </source>
</evidence>
<dbReference type="PRINTS" id="PR00385">
    <property type="entry name" value="P450"/>
</dbReference>
<evidence type="ECO:0000256" key="3">
    <source>
        <dbReference type="ARBA" id="ARBA00010617"/>
    </source>
</evidence>
<reference evidence="16" key="2">
    <citation type="submission" date="2025-08" db="UniProtKB">
        <authorList>
            <consortium name="RefSeq"/>
        </authorList>
    </citation>
    <scope>IDENTIFICATION</scope>
    <source>
        <tissue evidence="16">Leaf</tissue>
    </source>
</reference>
<feature type="chain" id="PRO_5046219311" evidence="14">
    <location>
        <begin position="16"/>
        <end position="509"/>
    </location>
</feature>
<sequence>MLLILLFPLIAVVFLTLILLPKQHKKIEEFRPPPGPKGLPIIGNLHQFDPSKPAHLYFAKLAKIYGPIFSLRLGHRSMVVIQSAKMAKEVLQTQDKNFINRFSSVGARRLSYNGLDLLFAPYNDYYTEIKKFLVVHFLSSEKVQSFAPIRQKEISRLIQKISTSNVVNLSELIVNYATSNICNIAFGKRYEDDEISRSRFHSLLLEAQAMFAGFFYADHFATVGHWLDKLTGKISKLDKTFQDLENFYEEIINDHLHTNKQPKSEQEGIIGILLQLKKERSFPFELTPDHIKAILMNLFIGGSDTSIAMTIWVMTELVKQPNAMKKVQEELRNAIQNKEYIVHDDLSNLEYFKAVVKETFRLHPSTPLLVPRETLQHCTIQGYDILPKTIVSIDIWAIGRDPKVWKQPDLFIPERFLGSSIDFKGCDFELIPFGAGRRICPGIHLGVAGLETLLANLLYYFDWELPSGLTKEDIDTDVEFGVVMHKKNPLYLVPNKVYSYGPQDIGIKY</sequence>
<evidence type="ECO:0000256" key="14">
    <source>
        <dbReference type="SAM" id="SignalP"/>
    </source>
</evidence>
<evidence type="ECO:0000256" key="4">
    <source>
        <dbReference type="ARBA" id="ARBA00022617"/>
    </source>
</evidence>
<dbReference type="PROSITE" id="PS00086">
    <property type="entry name" value="CYTOCHROME_P450"/>
    <property type="match status" value="1"/>
</dbReference>
<dbReference type="GO" id="GO:0016020">
    <property type="term" value="C:membrane"/>
    <property type="evidence" value="ECO:0007669"/>
    <property type="project" value="UniProtKB-SubCell"/>
</dbReference>
<keyword evidence="15" id="KW-1185">Reference proteome</keyword>
<gene>
    <name evidence="16" type="primary">LOC110780000</name>
</gene>
<evidence type="ECO:0000313" key="16">
    <source>
        <dbReference type="RefSeq" id="XP_021840129.2"/>
    </source>
</evidence>
<evidence type="ECO:0000256" key="13">
    <source>
        <dbReference type="RuleBase" id="RU000461"/>
    </source>
</evidence>
<comment type="cofactor">
    <cofactor evidence="1 12">
        <name>heme</name>
        <dbReference type="ChEBI" id="CHEBI:30413"/>
    </cofactor>
</comment>
<keyword evidence="11" id="KW-0472">Membrane</keyword>
<dbReference type="RefSeq" id="XP_021840129.2">
    <property type="nucleotide sequence ID" value="XM_021984437.2"/>
</dbReference>
<keyword evidence="6 12" id="KW-0479">Metal-binding</keyword>
<dbReference type="Pfam" id="PF00067">
    <property type="entry name" value="p450"/>
    <property type="match status" value="1"/>
</dbReference>
<proteinExistence type="inferred from homology"/>
<dbReference type="PANTHER" id="PTHR47955:SF22">
    <property type="entry name" value="CYTOCHROME P450 83B1-LIKE"/>
    <property type="match status" value="1"/>
</dbReference>